<dbReference type="HOGENOM" id="CLU_066192_44_1_9"/>
<dbReference type="RefSeq" id="WP_014184709.1">
    <property type="nucleotide sequence ID" value="NC_016584.1"/>
</dbReference>
<protein>
    <submittedName>
        <fullName evidence="3">Putative transcriptional regulator</fullName>
    </submittedName>
</protein>
<keyword evidence="4" id="KW-1185">Reference proteome</keyword>
<name>G7WDD1_DESOD</name>
<evidence type="ECO:0000313" key="3">
    <source>
        <dbReference type="EMBL" id="AET67900.1"/>
    </source>
</evidence>
<dbReference type="eggNOG" id="COG1476">
    <property type="taxonomic scope" value="Bacteria"/>
</dbReference>
<proteinExistence type="predicted"/>
<keyword evidence="1" id="KW-0238">DNA-binding</keyword>
<dbReference type="PANTHER" id="PTHR46558:SF4">
    <property type="entry name" value="DNA-BIDING PHAGE PROTEIN"/>
    <property type="match status" value="1"/>
</dbReference>
<reference evidence="4" key="1">
    <citation type="submission" date="2011-11" db="EMBL/GenBank/DDBJ databases">
        <title>Complete sequence of Desulfosporosinus orientis DSM 765.</title>
        <authorList>
            <person name="Lucas S."/>
            <person name="Han J."/>
            <person name="Lapidus A."/>
            <person name="Cheng J.-F."/>
            <person name="Goodwin L."/>
            <person name="Pitluck S."/>
            <person name="Peters L."/>
            <person name="Ovchinnikova G."/>
            <person name="Teshima H."/>
            <person name="Detter J.C."/>
            <person name="Han C."/>
            <person name="Tapia R."/>
            <person name="Land M."/>
            <person name="Hauser L."/>
            <person name="Kyrpides N."/>
            <person name="Ivanova N."/>
            <person name="Pagani I."/>
            <person name="Pester M."/>
            <person name="Spring S."/>
            <person name="Ollivier B."/>
            <person name="Rattei T."/>
            <person name="Klenk H.-P."/>
            <person name="Wagner M."/>
            <person name="Loy A."/>
            <person name="Woyke T."/>
        </authorList>
    </citation>
    <scope>NUCLEOTIDE SEQUENCE [LARGE SCALE GENOMIC DNA]</scope>
    <source>
        <strain evidence="4">ATCC 19365 / DSM 765 / NCIMB 8382 / VKM B-1628</strain>
    </source>
</reference>
<organism evidence="3 4">
    <name type="scientific">Desulfosporosinus orientis (strain ATCC 19365 / DSM 765 / NCIMB 8382 / VKM B-1628 / Singapore I)</name>
    <name type="common">Desulfotomaculum orientis</name>
    <dbReference type="NCBI Taxonomy" id="768706"/>
    <lineage>
        <taxon>Bacteria</taxon>
        <taxon>Bacillati</taxon>
        <taxon>Bacillota</taxon>
        <taxon>Clostridia</taxon>
        <taxon>Eubacteriales</taxon>
        <taxon>Desulfitobacteriaceae</taxon>
        <taxon>Desulfosporosinus</taxon>
    </lineage>
</organism>
<dbReference type="Proteomes" id="UP000006346">
    <property type="component" value="Chromosome"/>
</dbReference>
<dbReference type="Gene3D" id="1.10.260.40">
    <property type="entry name" value="lambda repressor-like DNA-binding domains"/>
    <property type="match status" value="1"/>
</dbReference>
<evidence type="ECO:0000259" key="2">
    <source>
        <dbReference type="PROSITE" id="PS50943"/>
    </source>
</evidence>
<evidence type="ECO:0000313" key="4">
    <source>
        <dbReference type="Proteomes" id="UP000006346"/>
    </source>
</evidence>
<sequence length="65" mass="7542">MKNRIAEYRKERGMTQRELADLASVSRQTITSLEIGKYNPSIILAYRIAAIFLCKIEDIFIYEGE</sequence>
<dbReference type="Pfam" id="PF01381">
    <property type="entry name" value="HTH_3"/>
    <property type="match status" value="1"/>
</dbReference>
<dbReference type="KEGG" id="dor:Desor_2307"/>
<dbReference type="GO" id="GO:0003677">
    <property type="term" value="F:DNA binding"/>
    <property type="evidence" value="ECO:0007669"/>
    <property type="project" value="UniProtKB-KW"/>
</dbReference>
<accession>G7WDD1</accession>
<dbReference type="OrthoDB" id="428540at2"/>
<gene>
    <name evidence="3" type="ordered locus">Desor_2307</name>
</gene>
<dbReference type="AlphaFoldDB" id="G7WDD1"/>
<feature type="domain" description="HTH cro/C1-type" evidence="2">
    <location>
        <begin position="5"/>
        <end position="59"/>
    </location>
</feature>
<dbReference type="SUPFAM" id="SSF47413">
    <property type="entry name" value="lambda repressor-like DNA-binding domains"/>
    <property type="match status" value="1"/>
</dbReference>
<dbReference type="InterPro" id="IPR001387">
    <property type="entry name" value="Cro/C1-type_HTH"/>
</dbReference>
<dbReference type="EMBL" id="CP003108">
    <property type="protein sequence ID" value="AET67900.1"/>
    <property type="molecule type" value="Genomic_DNA"/>
</dbReference>
<dbReference type="PANTHER" id="PTHR46558">
    <property type="entry name" value="TRACRIPTIONAL REGULATORY PROTEIN-RELATED-RELATED"/>
    <property type="match status" value="1"/>
</dbReference>
<dbReference type="STRING" id="768706.Desor_2307"/>
<dbReference type="PATRIC" id="fig|768706.3.peg.2318"/>
<evidence type="ECO:0000256" key="1">
    <source>
        <dbReference type="ARBA" id="ARBA00023125"/>
    </source>
</evidence>
<dbReference type="CDD" id="cd00093">
    <property type="entry name" value="HTH_XRE"/>
    <property type="match status" value="1"/>
</dbReference>
<dbReference type="PROSITE" id="PS50943">
    <property type="entry name" value="HTH_CROC1"/>
    <property type="match status" value="1"/>
</dbReference>
<dbReference type="SMART" id="SM00530">
    <property type="entry name" value="HTH_XRE"/>
    <property type="match status" value="1"/>
</dbReference>
<reference evidence="3 4" key="2">
    <citation type="journal article" date="2012" name="J. Bacteriol.">
        <title>Complete genome sequences of Desulfosporosinus orientis DSM765T, Desulfosporosinus youngiae DSM17734T, Desulfosporosinus meridiei DSM13257T, and Desulfosporosinus acidiphilus DSM22704T.</title>
        <authorList>
            <person name="Pester M."/>
            <person name="Brambilla E."/>
            <person name="Alazard D."/>
            <person name="Rattei T."/>
            <person name="Weinmaier T."/>
            <person name="Han J."/>
            <person name="Lucas S."/>
            <person name="Lapidus A."/>
            <person name="Cheng J.F."/>
            <person name="Goodwin L."/>
            <person name="Pitluck S."/>
            <person name="Peters L."/>
            <person name="Ovchinnikova G."/>
            <person name="Teshima H."/>
            <person name="Detter J.C."/>
            <person name="Han C.S."/>
            <person name="Tapia R."/>
            <person name="Land M.L."/>
            <person name="Hauser L."/>
            <person name="Kyrpides N.C."/>
            <person name="Ivanova N.N."/>
            <person name="Pagani I."/>
            <person name="Huntmann M."/>
            <person name="Wei C.L."/>
            <person name="Davenport K.W."/>
            <person name="Daligault H."/>
            <person name="Chain P.S."/>
            <person name="Chen A."/>
            <person name="Mavromatis K."/>
            <person name="Markowitz V."/>
            <person name="Szeto E."/>
            <person name="Mikhailova N."/>
            <person name="Pati A."/>
            <person name="Wagner M."/>
            <person name="Woyke T."/>
            <person name="Ollivier B."/>
            <person name="Klenk H.P."/>
            <person name="Spring S."/>
            <person name="Loy A."/>
        </authorList>
    </citation>
    <scope>NUCLEOTIDE SEQUENCE [LARGE SCALE GENOMIC DNA]</scope>
    <source>
        <strain evidence="4">ATCC 19365 / DSM 765 / NCIMB 8382 / VKM B-1628</strain>
    </source>
</reference>
<dbReference type="InterPro" id="IPR010982">
    <property type="entry name" value="Lambda_DNA-bd_dom_sf"/>
</dbReference>